<sequence length="106" mass="12806">MKFILMMKNTLKILNFNFNNANLRTYQNSINSSNNLNIEPTIHSYNAYIGKVDLKKWSSLFVDKGKEQENFLWQQLRNNSYQFDKQIKLRDLLIRQRDLRIIKFIC</sequence>
<dbReference type="AlphaFoldDB" id="A0A8S1TI40"/>
<gene>
    <name evidence="1" type="ORF">POCTA_138.1.T0280213</name>
</gene>
<evidence type="ECO:0000313" key="1">
    <source>
        <dbReference type="EMBL" id="CAD8153811.1"/>
    </source>
</evidence>
<protein>
    <submittedName>
        <fullName evidence="1">Uncharacterized protein</fullName>
    </submittedName>
</protein>
<organism evidence="1 2">
    <name type="scientific">Paramecium octaurelia</name>
    <dbReference type="NCBI Taxonomy" id="43137"/>
    <lineage>
        <taxon>Eukaryota</taxon>
        <taxon>Sar</taxon>
        <taxon>Alveolata</taxon>
        <taxon>Ciliophora</taxon>
        <taxon>Intramacronucleata</taxon>
        <taxon>Oligohymenophorea</taxon>
        <taxon>Peniculida</taxon>
        <taxon>Parameciidae</taxon>
        <taxon>Paramecium</taxon>
    </lineage>
</organism>
<reference evidence="1" key="1">
    <citation type="submission" date="2021-01" db="EMBL/GenBank/DDBJ databases">
        <authorList>
            <consortium name="Genoscope - CEA"/>
            <person name="William W."/>
        </authorList>
    </citation>
    <scope>NUCLEOTIDE SEQUENCE</scope>
</reference>
<comment type="caution">
    <text evidence="1">The sequence shown here is derived from an EMBL/GenBank/DDBJ whole genome shotgun (WGS) entry which is preliminary data.</text>
</comment>
<dbReference type="EMBL" id="CAJJDP010000028">
    <property type="protein sequence ID" value="CAD8153811.1"/>
    <property type="molecule type" value="Genomic_DNA"/>
</dbReference>
<dbReference type="Proteomes" id="UP000683925">
    <property type="component" value="Unassembled WGS sequence"/>
</dbReference>
<accession>A0A8S1TI40</accession>
<proteinExistence type="predicted"/>
<evidence type="ECO:0000313" key="2">
    <source>
        <dbReference type="Proteomes" id="UP000683925"/>
    </source>
</evidence>
<keyword evidence="2" id="KW-1185">Reference proteome</keyword>
<name>A0A8S1TI40_PAROT</name>